<reference evidence="2" key="1">
    <citation type="submission" date="2021-02" db="EMBL/GenBank/DDBJ databases">
        <title>Activity-based single-cell genomes from oceanic crustal fluid captures similar information to metagenomic and metatranscriptomic surveys with orders of magnitude less sampling.</title>
        <authorList>
            <person name="D'Angelo T.S."/>
            <person name="Orcutt B.N."/>
        </authorList>
    </citation>
    <scope>NUCLEOTIDE SEQUENCE [LARGE SCALE GENOMIC DNA]</scope>
    <source>
        <strain evidence="2">AH-315-J10</strain>
    </source>
</reference>
<comment type="caution">
    <text evidence="2">The sequence shown here is derived from an EMBL/GenBank/DDBJ whole genome shotgun (WGS) entry which is preliminary data.</text>
</comment>
<evidence type="ECO:0000313" key="3">
    <source>
        <dbReference type="Proteomes" id="UP000724964"/>
    </source>
</evidence>
<evidence type="ECO:0000313" key="2">
    <source>
        <dbReference type="EMBL" id="MBN4059566.1"/>
    </source>
</evidence>
<proteinExistence type="predicted"/>
<gene>
    <name evidence="2" type="ORF">JYT35_00435</name>
</gene>
<keyword evidence="3" id="KW-1185">Reference proteome</keyword>
<sequence length="229" mass="23589">MLVASAAFVVAACSSTADTPQAVLLPNPTSIVGAVTTAAAATAVTQATGLSGETEPLEIDTLSPQVAFAGLGIDPTLEVIALADSDIAQLEARFRSDERLAPFLLGVDAKAIRRNGALIAVGLSVGVSPDALAVPGFVDSFIDGATQGGVVNPLPEPIGPVELTTWLADDAGSFLWQHENLFIVLSGRDLLDVRYVAEAVIAGVLDLDLSEIRPVEDIVDTTIDTTDAE</sequence>
<name>A0ABS3ARU5_9ACTN</name>
<evidence type="ECO:0000256" key="1">
    <source>
        <dbReference type="SAM" id="SignalP"/>
    </source>
</evidence>
<dbReference type="Proteomes" id="UP000724964">
    <property type="component" value="Unassembled WGS sequence"/>
</dbReference>
<dbReference type="EMBL" id="JAFIUH010000004">
    <property type="protein sequence ID" value="MBN4059566.1"/>
    <property type="molecule type" value="Genomic_DNA"/>
</dbReference>
<organism evidence="2 3">
    <name type="scientific">Acidimicrobium ferrooxidans</name>
    <dbReference type="NCBI Taxonomy" id="53635"/>
    <lineage>
        <taxon>Bacteria</taxon>
        <taxon>Bacillati</taxon>
        <taxon>Actinomycetota</taxon>
        <taxon>Acidimicrobiia</taxon>
        <taxon>Acidimicrobiales</taxon>
        <taxon>Acidimicrobiaceae</taxon>
        <taxon>Acidimicrobium</taxon>
    </lineage>
</organism>
<feature type="signal peptide" evidence="1">
    <location>
        <begin position="1"/>
        <end position="17"/>
    </location>
</feature>
<keyword evidence="1" id="KW-0732">Signal</keyword>
<accession>A0ABS3ARU5</accession>
<feature type="chain" id="PRO_5047211566" evidence="1">
    <location>
        <begin position="18"/>
        <end position="229"/>
    </location>
</feature>
<protein>
    <submittedName>
        <fullName evidence="2">Uncharacterized protein</fullName>
    </submittedName>
</protein>